<sequence length="230" mass="24717">MGVTVAAAAAIVGAILAGPAVADGWRLLHWVCKPLATALIFLLAWHAQPALSVRYRRWILIGIACSLLGDVLLMLPQDLFVPGLVAFLFGHACFIAAFLGDSRFGVRPWLLLASLAYGAVNLYLLWGSIGAALRVPVIVYVAVLASMGGQALGRAWAFARRDDAAASSAWRAAVGAMLFMLSDTLLAWNRFHAAIPLSSLWVLSTYYLALWWIARSVQRDDALIEAGAAQ</sequence>
<comment type="subcellular location">
    <subcellularLocation>
        <location evidence="1">Membrane</location>
        <topology evidence="1">Multi-pass membrane protein</topology>
    </subcellularLocation>
</comment>
<dbReference type="Proteomes" id="UP000621898">
    <property type="component" value="Unassembled WGS sequence"/>
</dbReference>
<protein>
    <submittedName>
        <fullName evidence="7">Membrane protein</fullName>
    </submittedName>
</protein>
<evidence type="ECO:0000256" key="2">
    <source>
        <dbReference type="ARBA" id="ARBA00007375"/>
    </source>
</evidence>
<evidence type="ECO:0000313" key="8">
    <source>
        <dbReference type="Proteomes" id="UP000621898"/>
    </source>
</evidence>
<evidence type="ECO:0000313" key="7">
    <source>
        <dbReference type="EMBL" id="GGY29567.1"/>
    </source>
</evidence>
<evidence type="ECO:0000256" key="1">
    <source>
        <dbReference type="ARBA" id="ARBA00004141"/>
    </source>
</evidence>
<feature type="transmembrane region" description="Helical" evidence="6">
    <location>
        <begin position="58"/>
        <end position="75"/>
    </location>
</feature>
<accession>A0ABQ3A1I4</accession>
<evidence type="ECO:0000256" key="4">
    <source>
        <dbReference type="ARBA" id="ARBA00022989"/>
    </source>
</evidence>
<comment type="similarity">
    <text evidence="2">Belongs to the TMEM86 family.</text>
</comment>
<comment type="caution">
    <text evidence="7">The sequence shown here is derived from an EMBL/GenBank/DDBJ whole genome shotgun (WGS) entry which is preliminary data.</text>
</comment>
<feature type="transmembrane region" description="Helical" evidence="6">
    <location>
        <begin position="81"/>
        <end position="100"/>
    </location>
</feature>
<feature type="transmembrane region" description="Helical" evidence="6">
    <location>
        <begin position="109"/>
        <end position="131"/>
    </location>
</feature>
<dbReference type="Pfam" id="PF07947">
    <property type="entry name" value="YhhN"/>
    <property type="match status" value="1"/>
</dbReference>
<feature type="transmembrane region" description="Helical" evidence="6">
    <location>
        <begin position="169"/>
        <end position="188"/>
    </location>
</feature>
<feature type="transmembrane region" description="Helical" evidence="6">
    <location>
        <begin position="194"/>
        <end position="214"/>
    </location>
</feature>
<keyword evidence="8" id="KW-1185">Reference proteome</keyword>
<dbReference type="PANTHER" id="PTHR31885">
    <property type="entry name" value="GH04784P"/>
    <property type="match status" value="1"/>
</dbReference>
<gene>
    <name evidence="7" type="ORF">GCM10008098_23670</name>
</gene>
<evidence type="ECO:0000256" key="5">
    <source>
        <dbReference type="ARBA" id="ARBA00023136"/>
    </source>
</evidence>
<organism evidence="7 8">
    <name type="scientific">Rhodanobacter panaciterrae</name>
    <dbReference type="NCBI Taxonomy" id="490572"/>
    <lineage>
        <taxon>Bacteria</taxon>
        <taxon>Pseudomonadati</taxon>
        <taxon>Pseudomonadota</taxon>
        <taxon>Gammaproteobacteria</taxon>
        <taxon>Lysobacterales</taxon>
        <taxon>Rhodanobacteraceae</taxon>
        <taxon>Rhodanobacter</taxon>
    </lineage>
</organism>
<dbReference type="PANTHER" id="PTHR31885:SF6">
    <property type="entry name" value="GH04784P"/>
    <property type="match status" value="1"/>
</dbReference>
<keyword evidence="3 6" id="KW-0812">Transmembrane</keyword>
<feature type="transmembrane region" description="Helical" evidence="6">
    <location>
        <begin position="137"/>
        <end position="157"/>
    </location>
</feature>
<proteinExistence type="inferred from homology"/>
<dbReference type="EMBL" id="BMXT01000002">
    <property type="protein sequence ID" value="GGY29567.1"/>
    <property type="molecule type" value="Genomic_DNA"/>
</dbReference>
<name>A0ABQ3A1I4_9GAMM</name>
<evidence type="ECO:0000256" key="6">
    <source>
        <dbReference type="SAM" id="Phobius"/>
    </source>
</evidence>
<feature type="transmembrane region" description="Helical" evidence="6">
    <location>
        <begin position="27"/>
        <end position="46"/>
    </location>
</feature>
<dbReference type="InterPro" id="IPR012506">
    <property type="entry name" value="TMEM86B-like"/>
</dbReference>
<keyword evidence="5 6" id="KW-0472">Membrane</keyword>
<reference evidence="8" key="1">
    <citation type="journal article" date="2019" name="Int. J. Syst. Evol. Microbiol.">
        <title>The Global Catalogue of Microorganisms (GCM) 10K type strain sequencing project: providing services to taxonomists for standard genome sequencing and annotation.</title>
        <authorList>
            <consortium name="The Broad Institute Genomics Platform"/>
            <consortium name="The Broad Institute Genome Sequencing Center for Infectious Disease"/>
            <person name="Wu L."/>
            <person name="Ma J."/>
        </authorList>
    </citation>
    <scope>NUCLEOTIDE SEQUENCE [LARGE SCALE GENOMIC DNA]</scope>
    <source>
        <strain evidence="8">KCTC 22232</strain>
    </source>
</reference>
<keyword evidence="4 6" id="KW-1133">Transmembrane helix</keyword>
<evidence type="ECO:0000256" key="3">
    <source>
        <dbReference type="ARBA" id="ARBA00022692"/>
    </source>
</evidence>